<sequence length="202" mass="22592">MGRPAAMTKLGPKRVHTVRVRGGNFKLRAMRLDQGNFSWPSQAVSRKTRIIDVVYNASNNELVRTKTLVKNAIVQIDSAPFRQWFEAHYLKELGRRKAPTGKAAQAAAAENAEEDVLLKQRSKSAMKKYEARQALPQANVEDALKEQFVSGRVLGKSQILVYPYISACISSRPGQVGRADGYILEGKELEFYSKKLKAKKAK</sequence>
<proteinExistence type="inferred from homology"/>
<dbReference type="GO" id="GO:1990904">
    <property type="term" value="C:ribonucleoprotein complex"/>
    <property type="evidence" value="ECO:0007669"/>
    <property type="project" value="UniProtKB-KW"/>
</dbReference>
<dbReference type="InterPro" id="IPR042563">
    <property type="entry name" value="Ribosomal_protein_eS8_euk"/>
</dbReference>
<accession>A0A183ADR6</accession>
<dbReference type="InterPro" id="IPR022309">
    <property type="entry name" value="Ribosomal_Se8/biogenesis_NSA2"/>
</dbReference>
<dbReference type="InterPro" id="IPR001047">
    <property type="entry name" value="Ribosomal_eS8"/>
</dbReference>
<gene>
    <name evidence="5" type="ORF">ECPE_LOCUS5101</name>
</gene>
<reference evidence="7" key="1">
    <citation type="submission" date="2016-06" db="UniProtKB">
        <authorList>
            <consortium name="WormBaseParasite"/>
        </authorList>
    </citation>
    <scope>IDENTIFICATION</scope>
</reference>
<dbReference type="Pfam" id="PF01201">
    <property type="entry name" value="Ribosomal_S8e"/>
    <property type="match status" value="1"/>
</dbReference>
<dbReference type="CDD" id="cd11380">
    <property type="entry name" value="Ribosomal_S8e_like"/>
    <property type="match status" value="1"/>
</dbReference>
<dbReference type="GO" id="GO:0003735">
    <property type="term" value="F:structural constituent of ribosome"/>
    <property type="evidence" value="ECO:0007669"/>
    <property type="project" value="InterPro"/>
</dbReference>
<keyword evidence="2 4" id="KW-0689">Ribosomal protein</keyword>
<dbReference type="WBParaSite" id="ECPE_0000511301-mRNA-1">
    <property type="protein sequence ID" value="ECPE_0000511301-mRNA-1"/>
    <property type="gene ID" value="ECPE_0000511301"/>
</dbReference>
<name>A0A183ADR6_9TREM</name>
<keyword evidence="6" id="KW-1185">Reference proteome</keyword>
<dbReference type="AlphaFoldDB" id="A0A183ADR6"/>
<dbReference type="PANTHER" id="PTHR10394">
    <property type="entry name" value="40S RIBOSOMAL PROTEIN S8"/>
    <property type="match status" value="1"/>
</dbReference>
<dbReference type="EMBL" id="UZAN01041949">
    <property type="protein sequence ID" value="VDP74539.1"/>
    <property type="molecule type" value="Genomic_DNA"/>
</dbReference>
<comment type="similarity">
    <text evidence="1 4">Belongs to the eukaryotic ribosomal protein eS8 family.</text>
</comment>
<evidence type="ECO:0000256" key="1">
    <source>
        <dbReference type="ARBA" id="ARBA00005257"/>
    </source>
</evidence>
<dbReference type="FunFam" id="3.10.290.70:FF:000001">
    <property type="entry name" value="40S ribosomal protein S8"/>
    <property type="match status" value="1"/>
</dbReference>
<dbReference type="Gene3D" id="3.10.290.70">
    <property type="match status" value="1"/>
</dbReference>
<dbReference type="Proteomes" id="UP000272942">
    <property type="component" value="Unassembled WGS sequence"/>
</dbReference>
<evidence type="ECO:0000256" key="2">
    <source>
        <dbReference type="ARBA" id="ARBA00022980"/>
    </source>
</evidence>
<protein>
    <recommendedName>
        <fullName evidence="4">40S ribosomal protein S8</fullName>
    </recommendedName>
</protein>
<evidence type="ECO:0000313" key="5">
    <source>
        <dbReference type="EMBL" id="VDP74539.1"/>
    </source>
</evidence>
<dbReference type="Gene3D" id="1.10.168.20">
    <property type="entry name" value="Ribosomal protein S8e, subdomain"/>
    <property type="match status" value="1"/>
</dbReference>
<keyword evidence="3 4" id="KW-0687">Ribonucleoprotein</keyword>
<evidence type="ECO:0000313" key="6">
    <source>
        <dbReference type="Proteomes" id="UP000272942"/>
    </source>
</evidence>
<reference evidence="5 6" key="2">
    <citation type="submission" date="2018-11" db="EMBL/GenBank/DDBJ databases">
        <authorList>
            <consortium name="Pathogen Informatics"/>
        </authorList>
    </citation>
    <scope>NUCLEOTIDE SEQUENCE [LARGE SCALE GENOMIC DNA]</scope>
    <source>
        <strain evidence="5 6">Egypt</strain>
    </source>
</reference>
<evidence type="ECO:0000313" key="7">
    <source>
        <dbReference type="WBParaSite" id="ECPE_0000511301-mRNA-1"/>
    </source>
</evidence>
<dbReference type="GO" id="GO:0006412">
    <property type="term" value="P:translation"/>
    <property type="evidence" value="ECO:0007669"/>
    <property type="project" value="InterPro"/>
</dbReference>
<dbReference type="GO" id="GO:0005840">
    <property type="term" value="C:ribosome"/>
    <property type="evidence" value="ECO:0007669"/>
    <property type="project" value="UniProtKB-KW"/>
</dbReference>
<evidence type="ECO:0000256" key="3">
    <source>
        <dbReference type="ARBA" id="ARBA00023274"/>
    </source>
</evidence>
<dbReference type="OrthoDB" id="1703270at2759"/>
<dbReference type="NCBIfam" id="TIGR00307">
    <property type="entry name" value="eS8"/>
    <property type="match status" value="1"/>
</dbReference>
<evidence type="ECO:0000256" key="4">
    <source>
        <dbReference type="RuleBase" id="RU000669"/>
    </source>
</evidence>
<organism evidence="7">
    <name type="scientific">Echinostoma caproni</name>
    <dbReference type="NCBI Taxonomy" id="27848"/>
    <lineage>
        <taxon>Eukaryota</taxon>
        <taxon>Metazoa</taxon>
        <taxon>Spiralia</taxon>
        <taxon>Lophotrochozoa</taxon>
        <taxon>Platyhelminthes</taxon>
        <taxon>Trematoda</taxon>
        <taxon>Digenea</taxon>
        <taxon>Plagiorchiida</taxon>
        <taxon>Echinostomata</taxon>
        <taxon>Echinostomatoidea</taxon>
        <taxon>Echinostomatidae</taxon>
        <taxon>Echinostoma</taxon>
    </lineage>
</organism>